<comment type="function">
    <text evidence="1">Destroys radicals which are normally produced within the cells and which are toxic to biological systems.</text>
</comment>
<keyword evidence="1" id="KW-0862">Zinc</keyword>
<keyword evidence="1" id="KW-0186">Copper</keyword>
<dbReference type="PROSITE" id="PS00332">
    <property type="entry name" value="SOD_CU_ZN_2"/>
    <property type="match status" value="1"/>
</dbReference>
<evidence type="ECO:0000313" key="4">
    <source>
        <dbReference type="EMBL" id="CAF4607241.1"/>
    </source>
</evidence>
<dbReference type="InterPro" id="IPR018152">
    <property type="entry name" value="SOD_Cu/Zn_BS"/>
</dbReference>
<dbReference type="CDD" id="cd00305">
    <property type="entry name" value="Cu-Zn_Superoxide_Dismutase"/>
    <property type="match status" value="1"/>
</dbReference>
<keyword evidence="2" id="KW-0812">Transmembrane</keyword>
<dbReference type="SUPFAM" id="SSF49329">
    <property type="entry name" value="Cu,Zn superoxide dismutase-like"/>
    <property type="match status" value="1"/>
</dbReference>
<feature type="transmembrane region" description="Helical" evidence="2">
    <location>
        <begin position="40"/>
        <end position="58"/>
    </location>
</feature>
<dbReference type="PRINTS" id="PR00068">
    <property type="entry name" value="CUZNDISMTASE"/>
</dbReference>
<dbReference type="Pfam" id="PF00080">
    <property type="entry name" value="Sod_Cu"/>
    <property type="match status" value="1"/>
</dbReference>
<comment type="caution">
    <text evidence="4">The sequence shown here is derived from an EMBL/GenBank/DDBJ whole genome shotgun (WGS) entry which is preliminary data.</text>
</comment>
<comment type="catalytic activity">
    <reaction evidence="1">
        <text>2 superoxide + 2 H(+) = H2O2 + O2</text>
        <dbReference type="Rhea" id="RHEA:20696"/>
        <dbReference type="ChEBI" id="CHEBI:15378"/>
        <dbReference type="ChEBI" id="CHEBI:15379"/>
        <dbReference type="ChEBI" id="CHEBI:16240"/>
        <dbReference type="ChEBI" id="CHEBI:18421"/>
        <dbReference type="EC" id="1.15.1.1"/>
    </reaction>
</comment>
<name>A0A821CRF1_9BILA</name>
<comment type="similarity">
    <text evidence="1">Belongs to the Cu-Zn superoxide dismutase family.</text>
</comment>
<reference evidence="4" key="1">
    <citation type="submission" date="2021-02" db="EMBL/GenBank/DDBJ databases">
        <authorList>
            <person name="Nowell W R."/>
        </authorList>
    </citation>
    <scope>NUCLEOTIDE SEQUENCE</scope>
</reference>
<keyword evidence="1" id="KW-0560">Oxidoreductase</keyword>
<comment type="cofactor">
    <cofactor evidence="1">
        <name>Cu cation</name>
        <dbReference type="ChEBI" id="CHEBI:23378"/>
    </cofactor>
    <text evidence="1">Binds 1 copper ion per subunit.</text>
</comment>
<evidence type="ECO:0000256" key="2">
    <source>
        <dbReference type="SAM" id="Phobius"/>
    </source>
</evidence>
<dbReference type="EMBL" id="CAJOBQ010003466">
    <property type="protein sequence ID" value="CAF4607241.1"/>
    <property type="molecule type" value="Genomic_DNA"/>
</dbReference>
<dbReference type="InterPro" id="IPR001424">
    <property type="entry name" value="SOD_Cu_Zn_dom"/>
</dbReference>
<dbReference type="GO" id="GO:0005507">
    <property type="term" value="F:copper ion binding"/>
    <property type="evidence" value="ECO:0007669"/>
    <property type="project" value="InterPro"/>
</dbReference>
<gene>
    <name evidence="4" type="ORF">TSG867_LOCUS28206</name>
</gene>
<evidence type="ECO:0000313" key="5">
    <source>
        <dbReference type="Proteomes" id="UP000663862"/>
    </source>
</evidence>
<evidence type="ECO:0000259" key="3">
    <source>
        <dbReference type="Pfam" id="PF00080"/>
    </source>
</evidence>
<feature type="domain" description="Superoxide dismutase copper/zinc binding" evidence="3">
    <location>
        <begin position="74"/>
        <end position="213"/>
    </location>
</feature>
<dbReference type="Gene3D" id="2.60.40.200">
    <property type="entry name" value="Superoxide dismutase, copper/zinc binding domain"/>
    <property type="match status" value="1"/>
</dbReference>
<evidence type="ECO:0000256" key="1">
    <source>
        <dbReference type="RuleBase" id="RU000393"/>
    </source>
</evidence>
<dbReference type="InterPro" id="IPR036423">
    <property type="entry name" value="SOD-like_Cu/Zn_dom_sf"/>
</dbReference>
<dbReference type="GO" id="GO:0004784">
    <property type="term" value="F:superoxide dismutase activity"/>
    <property type="evidence" value="ECO:0007669"/>
    <property type="project" value="UniProtKB-EC"/>
</dbReference>
<dbReference type="Proteomes" id="UP000663862">
    <property type="component" value="Unassembled WGS sequence"/>
</dbReference>
<dbReference type="AlphaFoldDB" id="A0A821CRF1"/>
<keyword evidence="2" id="KW-1133">Transmembrane helix</keyword>
<accession>A0A821CRF1</accession>
<comment type="cofactor">
    <cofactor evidence="1">
        <name>Zn(2+)</name>
        <dbReference type="ChEBI" id="CHEBI:29105"/>
    </cofactor>
    <text evidence="1">Binds 1 zinc ion per subunit.</text>
</comment>
<keyword evidence="2" id="KW-0472">Membrane</keyword>
<dbReference type="InterPro" id="IPR024134">
    <property type="entry name" value="SOD_Cu/Zn_/chaperone"/>
</dbReference>
<sequence length="242" mass="26003">MPSDMRQSKDMTVAGYGFGVDADVNKPLAIEIIAYSYMKFLLVCILIFSLVQIGHSALTATANIHVDSTSVAIGTVLFHQRDANSPVRVVGIIDGLKNNTVHGFHVHRDALMNGELNCTAAGPHFNPYSTLHGPREADLGHRHVGDLGNLTANDNGIIIIELTDSIIDLYNATRSVANRTIVLHAMRDDGGKGGFPDSNTTGDAGPRIACGVISLAMIESDTNSQSPKISTMVTDFFRKLFP</sequence>
<dbReference type="PANTHER" id="PTHR10003">
    <property type="entry name" value="SUPEROXIDE DISMUTASE CU-ZN -RELATED"/>
    <property type="match status" value="1"/>
</dbReference>
<dbReference type="EC" id="1.15.1.1" evidence="1"/>
<protein>
    <recommendedName>
        <fullName evidence="1">Superoxide dismutase [Cu-Zn]</fullName>
        <ecNumber evidence="1">1.15.1.1</ecNumber>
    </recommendedName>
</protein>
<organism evidence="4 5">
    <name type="scientific">Rotaria socialis</name>
    <dbReference type="NCBI Taxonomy" id="392032"/>
    <lineage>
        <taxon>Eukaryota</taxon>
        <taxon>Metazoa</taxon>
        <taxon>Spiralia</taxon>
        <taxon>Gnathifera</taxon>
        <taxon>Rotifera</taxon>
        <taxon>Eurotatoria</taxon>
        <taxon>Bdelloidea</taxon>
        <taxon>Philodinida</taxon>
        <taxon>Philodinidae</taxon>
        <taxon>Rotaria</taxon>
    </lineage>
</organism>
<proteinExistence type="inferred from homology"/>
<keyword evidence="1" id="KW-0479">Metal-binding</keyword>